<comment type="caution">
    <text evidence="2">The sequence shown here is derived from an EMBL/GenBank/DDBJ whole genome shotgun (WGS) entry which is preliminary data.</text>
</comment>
<dbReference type="OrthoDB" id="9813251at2"/>
<evidence type="ECO:0000313" key="2">
    <source>
        <dbReference type="EMBL" id="CDB46441.1"/>
    </source>
</evidence>
<dbReference type="Proteomes" id="UP000443070">
    <property type="component" value="Unassembled WGS sequence"/>
</dbReference>
<evidence type="ECO:0000313" key="4">
    <source>
        <dbReference type="EMBL" id="MTU03350.1"/>
    </source>
</evidence>
<reference evidence="2" key="1">
    <citation type="submission" date="2012-11" db="EMBL/GenBank/DDBJ databases">
        <title>Dependencies among metagenomic species, viruses, plasmids and units of genetic variation.</title>
        <authorList>
            <person name="Nielsen H.B."/>
            <person name="Almeida M."/>
            <person name="Juncker A.S."/>
            <person name="Rasmussen S."/>
            <person name="Li J."/>
            <person name="Sunagawa S."/>
            <person name="Plichta D."/>
            <person name="Gautier L."/>
            <person name="Le Chatelier E."/>
            <person name="Peletier E."/>
            <person name="Bonde I."/>
            <person name="Nielsen T."/>
            <person name="Manichanh C."/>
            <person name="Arumugam M."/>
            <person name="Batto J."/>
            <person name="Santos M.B.Q.D."/>
            <person name="Blom N."/>
            <person name="Borruel N."/>
            <person name="Burgdorf K.S."/>
            <person name="Boumezbeur F."/>
            <person name="Casellas F."/>
            <person name="Dore J."/>
            <person name="Guarner F."/>
            <person name="Hansen T."/>
            <person name="Hildebrand F."/>
            <person name="Kaas R.S."/>
            <person name="Kennedy S."/>
            <person name="Kristiansen K."/>
            <person name="Kultima J.R."/>
            <person name="Leonard P."/>
            <person name="Levenez F."/>
            <person name="Lund O."/>
            <person name="Moumen B."/>
            <person name="Le Paslier D."/>
            <person name="Pons N."/>
            <person name="Pedersen O."/>
            <person name="Prifti E."/>
            <person name="Qin J."/>
            <person name="Raes J."/>
            <person name="Tap J."/>
            <person name="Tims S."/>
            <person name="Ussery D.W."/>
            <person name="Yamada T."/>
            <person name="MetaHit consortium"/>
            <person name="Renault P."/>
            <person name="Sicheritz-Ponten T."/>
            <person name="Bork P."/>
            <person name="Wang J."/>
            <person name="Brunak S."/>
            <person name="Ehrlich S.D."/>
        </authorList>
    </citation>
    <scope>NUCLEOTIDE SEQUENCE [LARGE SCALE GENOMIC DNA]</scope>
</reference>
<feature type="domain" description="YlxR" evidence="1">
    <location>
        <begin position="12"/>
        <end position="84"/>
    </location>
</feature>
<organism evidence="2">
    <name type="scientific">Phascolarctobacterium faecium</name>
    <dbReference type="NCBI Taxonomy" id="33025"/>
    <lineage>
        <taxon>Bacteria</taxon>
        <taxon>Bacillati</taxon>
        <taxon>Bacillota</taxon>
        <taxon>Negativicutes</taxon>
        <taxon>Acidaminococcales</taxon>
        <taxon>Acidaminococcaceae</taxon>
        <taxon>Phascolarctobacterium</taxon>
    </lineage>
</organism>
<dbReference type="Proteomes" id="UP000484547">
    <property type="component" value="Unassembled WGS sequence"/>
</dbReference>
<evidence type="ECO:0000313" key="5">
    <source>
        <dbReference type="Proteomes" id="UP000443070"/>
    </source>
</evidence>
<dbReference type="RefSeq" id="WP_021718397.1">
    <property type="nucleotide sequence ID" value="NZ_AP019004.1"/>
</dbReference>
<protein>
    <submittedName>
        <fullName evidence="3">DUF448 domain-containing protein</fullName>
    </submittedName>
</protein>
<dbReference type="EMBL" id="CBDS010000087">
    <property type="protein sequence ID" value="CDB46441.1"/>
    <property type="molecule type" value="Genomic_DNA"/>
</dbReference>
<dbReference type="SUPFAM" id="SSF64376">
    <property type="entry name" value="YlxR-like"/>
    <property type="match status" value="1"/>
</dbReference>
<evidence type="ECO:0000313" key="6">
    <source>
        <dbReference type="Proteomes" id="UP000484547"/>
    </source>
</evidence>
<gene>
    <name evidence="2" type="ORF">BN533_01497</name>
    <name evidence="3" type="ORF">GMD11_02905</name>
    <name evidence="4" type="ORF">GMD18_02905</name>
</gene>
<sequence>MKQTKIKKIPQRKCVGCNEMKEKKALLRIVRSPEGEISLDLTGKKAGRGAYVCQSKECITKAVKEKRLERALEKPVSEEVYAKLLEDLPDGE</sequence>
<proteinExistence type="predicted"/>
<evidence type="ECO:0000313" key="3">
    <source>
        <dbReference type="EMBL" id="MTT75218.1"/>
    </source>
</evidence>
<dbReference type="Gene3D" id="3.30.1230.10">
    <property type="entry name" value="YlxR-like"/>
    <property type="match status" value="1"/>
</dbReference>
<accession>R6IM31</accession>
<dbReference type="InterPro" id="IPR035931">
    <property type="entry name" value="YlxR-like_sf"/>
</dbReference>
<reference evidence="5 6" key="2">
    <citation type="journal article" date="2019" name="Nat. Med.">
        <title>A library of human gut bacterial isolates paired with longitudinal multiomics data enables mechanistic microbiome research.</title>
        <authorList>
            <person name="Poyet M."/>
            <person name="Groussin M."/>
            <person name="Gibbons S.M."/>
            <person name="Avila-Pacheco J."/>
            <person name="Jiang X."/>
            <person name="Kearney S.M."/>
            <person name="Perrotta A.R."/>
            <person name="Berdy B."/>
            <person name="Zhao S."/>
            <person name="Lieberman T.D."/>
            <person name="Swanson P.K."/>
            <person name="Smith M."/>
            <person name="Roesemann S."/>
            <person name="Alexander J.E."/>
            <person name="Rich S.A."/>
            <person name="Livny J."/>
            <person name="Vlamakis H."/>
            <person name="Clish C."/>
            <person name="Bullock K."/>
            <person name="Deik A."/>
            <person name="Scott J."/>
            <person name="Pierce K.A."/>
            <person name="Xavier R.J."/>
            <person name="Alm E.J."/>
        </authorList>
    </citation>
    <scope>NUCLEOTIDE SEQUENCE [LARGE SCALE GENOMIC DNA]</scope>
    <source>
        <strain evidence="3 6">BIOML-A13</strain>
        <strain evidence="4 5">BIOML-A3</strain>
    </source>
</reference>
<dbReference type="CDD" id="cd00279">
    <property type="entry name" value="YlxR"/>
    <property type="match status" value="1"/>
</dbReference>
<dbReference type="GeneID" id="49407228"/>
<dbReference type="Pfam" id="PF04296">
    <property type="entry name" value="YlxR"/>
    <property type="match status" value="1"/>
</dbReference>
<name>A0A3G9H1N1_9FIRM</name>
<dbReference type="AlphaFoldDB" id="A0A3G9H1N1"/>
<dbReference type="NCBIfam" id="NF047356">
    <property type="entry name" value="RNA_bind_RnpM"/>
    <property type="match status" value="1"/>
</dbReference>
<dbReference type="PANTHER" id="PTHR34215">
    <property type="entry name" value="BLL0784 PROTEIN"/>
    <property type="match status" value="1"/>
</dbReference>
<dbReference type="EMBL" id="WNBW01000001">
    <property type="protein sequence ID" value="MTU03350.1"/>
    <property type="molecule type" value="Genomic_DNA"/>
</dbReference>
<dbReference type="EMBL" id="WNBM01000001">
    <property type="protein sequence ID" value="MTT75218.1"/>
    <property type="molecule type" value="Genomic_DNA"/>
</dbReference>
<dbReference type="InterPro" id="IPR037465">
    <property type="entry name" value="YlxR"/>
</dbReference>
<dbReference type="PANTHER" id="PTHR34215:SF1">
    <property type="entry name" value="YLXR DOMAIN-CONTAINING PROTEIN"/>
    <property type="match status" value="1"/>
</dbReference>
<dbReference type="InterPro" id="IPR007393">
    <property type="entry name" value="YlxR_dom"/>
</dbReference>
<evidence type="ECO:0000259" key="1">
    <source>
        <dbReference type="Pfam" id="PF04296"/>
    </source>
</evidence>
<accession>A0A3G9H1N1</accession>
<keyword evidence="5" id="KW-1185">Reference proteome</keyword>